<feature type="region of interest" description="Disordered" evidence="1">
    <location>
        <begin position="1"/>
        <end position="74"/>
    </location>
</feature>
<protein>
    <submittedName>
        <fullName evidence="2">Uncharacterized protein</fullName>
    </submittedName>
</protein>
<keyword evidence="3" id="KW-1185">Reference proteome</keyword>
<dbReference type="OrthoDB" id="5286367at2759"/>
<gene>
    <name evidence="2" type="ORF">K469DRAFT_695047</name>
</gene>
<sequence>MSDSEATVEDPTLYQDMGTSLPAKPDSSNEAVATTEQLAPERKSYLGSGEVNVEVKGTKHSPREMKKPSPYDPLGAMERMSALVTQLSCKLAQQDTRISTCEKNDRYTMSHLGEIDDQLNSLGSDLEETKDIIQRVQKEIRSVKRGRDGTDEEDEWGKAENAATAPKRKRARFA</sequence>
<dbReference type="EMBL" id="ML994670">
    <property type="protein sequence ID" value="KAF2179150.1"/>
    <property type="molecule type" value="Genomic_DNA"/>
</dbReference>
<dbReference type="AlphaFoldDB" id="A0A6A6DMH7"/>
<name>A0A6A6DMH7_9PEZI</name>
<reference evidence="2" key="1">
    <citation type="journal article" date="2020" name="Stud. Mycol.">
        <title>101 Dothideomycetes genomes: a test case for predicting lifestyles and emergence of pathogens.</title>
        <authorList>
            <person name="Haridas S."/>
            <person name="Albert R."/>
            <person name="Binder M."/>
            <person name="Bloem J."/>
            <person name="Labutti K."/>
            <person name="Salamov A."/>
            <person name="Andreopoulos B."/>
            <person name="Baker S."/>
            <person name="Barry K."/>
            <person name="Bills G."/>
            <person name="Bluhm B."/>
            <person name="Cannon C."/>
            <person name="Castanera R."/>
            <person name="Culley D."/>
            <person name="Daum C."/>
            <person name="Ezra D."/>
            <person name="Gonzalez J."/>
            <person name="Henrissat B."/>
            <person name="Kuo A."/>
            <person name="Liang C."/>
            <person name="Lipzen A."/>
            <person name="Lutzoni F."/>
            <person name="Magnuson J."/>
            <person name="Mondo S."/>
            <person name="Nolan M."/>
            <person name="Ohm R."/>
            <person name="Pangilinan J."/>
            <person name="Park H.-J."/>
            <person name="Ramirez L."/>
            <person name="Alfaro M."/>
            <person name="Sun H."/>
            <person name="Tritt A."/>
            <person name="Yoshinaga Y."/>
            <person name="Zwiers L.-H."/>
            <person name="Turgeon B."/>
            <person name="Goodwin S."/>
            <person name="Spatafora J."/>
            <person name="Crous P."/>
            <person name="Grigoriev I."/>
        </authorList>
    </citation>
    <scope>NUCLEOTIDE SEQUENCE</scope>
    <source>
        <strain evidence="2">CBS 207.26</strain>
    </source>
</reference>
<evidence type="ECO:0000313" key="3">
    <source>
        <dbReference type="Proteomes" id="UP000800200"/>
    </source>
</evidence>
<dbReference type="Proteomes" id="UP000800200">
    <property type="component" value="Unassembled WGS sequence"/>
</dbReference>
<organism evidence="2 3">
    <name type="scientific">Zopfia rhizophila CBS 207.26</name>
    <dbReference type="NCBI Taxonomy" id="1314779"/>
    <lineage>
        <taxon>Eukaryota</taxon>
        <taxon>Fungi</taxon>
        <taxon>Dikarya</taxon>
        <taxon>Ascomycota</taxon>
        <taxon>Pezizomycotina</taxon>
        <taxon>Dothideomycetes</taxon>
        <taxon>Dothideomycetes incertae sedis</taxon>
        <taxon>Zopfiaceae</taxon>
        <taxon>Zopfia</taxon>
    </lineage>
</organism>
<feature type="compositionally biased region" description="Polar residues" evidence="1">
    <location>
        <begin position="26"/>
        <end position="37"/>
    </location>
</feature>
<evidence type="ECO:0000313" key="2">
    <source>
        <dbReference type="EMBL" id="KAF2179150.1"/>
    </source>
</evidence>
<accession>A0A6A6DMH7</accession>
<proteinExistence type="predicted"/>
<feature type="region of interest" description="Disordered" evidence="1">
    <location>
        <begin position="141"/>
        <end position="174"/>
    </location>
</feature>
<evidence type="ECO:0000256" key="1">
    <source>
        <dbReference type="SAM" id="MobiDB-lite"/>
    </source>
</evidence>